<keyword evidence="2" id="KW-1185">Reference proteome</keyword>
<accession>A0A9C6WZP0</accession>
<dbReference type="GeneID" id="113210862"/>
<organism evidence="2 3">
    <name type="scientific">Frankliniella occidentalis</name>
    <name type="common">Western flower thrips</name>
    <name type="synonym">Euthrips occidentalis</name>
    <dbReference type="NCBI Taxonomy" id="133901"/>
    <lineage>
        <taxon>Eukaryota</taxon>
        <taxon>Metazoa</taxon>
        <taxon>Ecdysozoa</taxon>
        <taxon>Arthropoda</taxon>
        <taxon>Hexapoda</taxon>
        <taxon>Insecta</taxon>
        <taxon>Pterygota</taxon>
        <taxon>Neoptera</taxon>
        <taxon>Paraneoptera</taxon>
        <taxon>Thysanoptera</taxon>
        <taxon>Terebrantia</taxon>
        <taxon>Thripoidea</taxon>
        <taxon>Thripidae</taxon>
        <taxon>Frankliniella</taxon>
    </lineage>
</organism>
<gene>
    <name evidence="3" type="primary">LOC113210862</name>
</gene>
<sequence length="191" mass="21387">MGTFVAILLLCLFCGAPGKSINSVMGPFRIIPGLIERCPPELEAKHPVDFHYGRVRSRIKQDVWFYSGNVTWPFHFDDTLSIKATIASWGSGGGWKDNAYVVKMDKVCSNFRTHIPNLWHQLGRDAYNDPNVKCPLPLGPAVFKNITADFGFTPIPSFYYGKYRITLLVAKTINSETVACLRVFGETVPKV</sequence>
<feature type="chain" id="PRO_5038601066" evidence="1">
    <location>
        <begin position="19"/>
        <end position="191"/>
    </location>
</feature>
<proteinExistence type="predicted"/>
<keyword evidence="1" id="KW-0732">Signal</keyword>
<feature type="signal peptide" evidence="1">
    <location>
        <begin position="1"/>
        <end position="18"/>
    </location>
</feature>
<evidence type="ECO:0000256" key="1">
    <source>
        <dbReference type="SAM" id="SignalP"/>
    </source>
</evidence>
<reference evidence="3" key="1">
    <citation type="submission" date="2025-08" db="UniProtKB">
        <authorList>
            <consortium name="RefSeq"/>
        </authorList>
    </citation>
    <scope>IDENTIFICATION</scope>
    <source>
        <tissue evidence="3">Whole organism</tissue>
    </source>
</reference>
<evidence type="ECO:0000313" key="3">
    <source>
        <dbReference type="RefSeq" id="XP_052126349.1"/>
    </source>
</evidence>
<dbReference type="Proteomes" id="UP000504606">
    <property type="component" value="Unplaced"/>
</dbReference>
<protein>
    <submittedName>
        <fullName evidence="3">Uncharacterized protein LOC113210862 isoform X2</fullName>
    </submittedName>
</protein>
<evidence type="ECO:0000313" key="2">
    <source>
        <dbReference type="Proteomes" id="UP000504606"/>
    </source>
</evidence>
<dbReference type="AlphaFoldDB" id="A0A9C6WZP0"/>
<name>A0A9C6WZP0_FRAOC</name>
<dbReference type="RefSeq" id="XP_052126349.1">
    <property type="nucleotide sequence ID" value="XM_052270389.1"/>
</dbReference>